<keyword evidence="2" id="KW-1185">Reference proteome</keyword>
<sequence length="99" mass="11509">MACVLWRRSFSSQLFVTRLSYYTTNEELRKAFSKFGNVTEARLVMDQRTQRPKGFGFVTFESEMEAQRALKAMDGRIHNGRLIFVEFAKPMPPEEEAPP</sequence>
<organism evidence="1 2">
    <name type="scientific">Persea americana</name>
    <name type="common">Avocado</name>
    <dbReference type="NCBI Taxonomy" id="3435"/>
    <lineage>
        <taxon>Eukaryota</taxon>
        <taxon>Viridiplantae</taxon>
        <taxon>Streptophyta</taxon>
        <taxon>Embryophyta</taxon>
        <taxon>Tracheophyta</taxon>
        <taxon>Spermatophyta</taxon>
        <taxon>Magnoliopsida</taxon>
        <taxon>Magnoliidae</taxon>
        <taxon>Laurales</taxon>
        <taxon>Lauraceae</taxon>
        <taxon>Persea</taxon>
    </lineage>
</organism>
<reference evidence="1 2" key="1">
    <citation type="journal article" date="2022" name="Hortic Res">
        <title>A haplotype resolved chromosomal level avocado genome allows analysis of novel avocado genes.</title>
        <authorList>
            <person name="Nath O."/>
            <person name="Fletcher S.J."/>
            <person name="Hayward A."/>
            <person name="Shaw L.M."/>
            <person name="Masouleh A.K."/>
            <person name="Furtado A."/>
            <person name="Henry R.J."/>
            <person name="Mitter N."/>
        </authorList>
    </citation>
    <scope>NUCLEOTIDE SEQUENCE [LARGE SCALE GENOMIC DNA]</scope>
    <source>
        <strain evidence="2">cv. Hass</strain>
    </source>
</reference>
<dbReference type="EMBL" id="CM056815">
    <property type="protein sequence ID" value="KAJ8631679.1"/>
    <property type="molecule type" value="Genomic_DNA"/>
</dbReference>
<protein>
    <submittedName>
        <fullName evidence="1">Uncharacterized protein</fullName>
    </submittedName>
</protein>
<proteinExistence type="predicted"/>
<evidence type="ECO:0000313" key="1">
    <source>
        <dbReference type="EMBL" id="KAJ8631679.1"/>
    </source>
</evidence>
<comment type="caution">
    <text evidence="1">The sequence shown here is derived from an EMBL/GenBank/DDBJ whole genome shotgun (WGS) entry which is preliminary data.</text>
</comment>
<accession>A0ACC2LF57</accession>
<name>A0ACC2LF57_PERAE</name>
<dbReference type="Proteomes" id="UP001234297">
    <property type="component" value="Chromosome 7"/>
</dbReference>
<gene>
    <name evidence="1" type="ORF">MRB53_025002</name>
</gene>
<evidence type="ECO:0000313" key="2">
    <source>
        <dbReference type="Proteomes" id="UP001234297"/>
    </source>
</evidence>